<feature type="domain" description="Mycothiol-dependent maleylpyruvate isomerase metal-binding" evidence="1">
    <location>
        <begin position="14"/>
        <end position="134"/>
    </location>
</feature>
<dbReference type="AlphaFoldDB" id="A0A4R1HS39"/>
<dbReference type="NCBIfam" id="TIGR03086">
    <property type="entry name" value="TIGR03086 family metal-binding protein"/>
    <property type="match status" value="1"/>
</dbReference>
<proteinExistence type="predicted"/>
<organism evidence="2 3">
    <name type="scientific">Pseudonocardia endophytica</name>
    <dbReference type="NCBI Taxonomy" id="401976"/>
    <lineage>
        <taxon>Bacteria</taxon>
        <taxon>Bacillati</taxon>
        <taxon>Actinomycetota</taxon>
        <taxon>Actinomycetes</taxon>
        <taxon>Pseudonocardiales</taxon>
        <taxon>Pseudonocardiaceae</taxon>
        <taxon>Pseudonocardia</taxon>
    </lineage>
</organism>
<dbReference type="Proteomes" id="UP000295560">
    <property type="component" value="Unassembled WGS sequence"/>
</dbReference>
<keyword evidence="3" id="KW-1185">Reference proteome</keyword>
<dbReference type="GO" id="GO:0046872">
    <property type="term" value="F:metal ion binding"/>
    <property type="evidence" value="ECO:0007669"/>
    <property type="project" value="InterPro"/>
</dbReference>
<comment type="caution">
    <text evidence="2">The sequence shown here is derived from an EMBL/GenBank/DDBJ whole genome shotgun (WGS) entry which is preliminary data.</text>
</comment>
<dbReference type="Pfam" id="PF11716">
    <property type="entry name" value="MDMPI_N"/>
    <property type="match status" value="1"/>
</dbReference>
<dbReference type="InterPro" id="IPR024344">
    <property type="entry name" value="MDMPI_metal-binding"/>
</dbReference>
<gene>
    <name evidence="2" type="ORF">EV378_6647</name>
</gene>
<sequence length="199" mass="20440">MTSTENARPDFAPTASAVAAVVAGVRDEQLTGPTPCPDMTVAALLHHLHGLTWAFTAAAEKSPEAGGTAPQADAAALPAAWRDEIPARLDTLAMAWADPEAWTGMTAAGGLDLPGEIAGTIALDEIVLHGWDLAVATGQTFSPDDDAVEAVHGFTAAMSAPGQEAGREGLFGPVVEVAADASRFHRALGFAGRDPHWTP</sequence>
<dbReference type="RefSeq" id="WP_207908933.1">
    <property type="nucleotide sequence ID" value="NZ_SMFZ01000002.1"/>
</dbReference>
<dbReference type="InterPro" id="IPR017520">
    <property type="entry name" value="CHP03086"/>
</dbReference>
<evidence type="ECO:0000259" key="1">
    <source>
        <dbReference type="Pfam" id="PF11716"/>
    </source>
</evidence>
<dbReference type="EMBL" id="SMFZ01000002">
    <property type="protein sequence ID" value="TCK22639.1"/>
    <property type="molecule type" value="Genomic_DNA"/>
</dbReference>
<accession>A0A4R1HS39</accession>
<evidence type="ECO:0000313" key="3">
    <source>
        <dbReference type="Proteomes" id="UP000295560"/>
    </source>
</evidence>
<evidence type="ECO:0000313" key="2">
    <source>
        <dbReference type="EMBL" id="TCK22639.1"/>
    </source>
</evidence>
<dbReference type="InterPro" id="IPR034660">
    <property type="entry name" value="DinB/YfiT-like"/>
</dbReference>
<dbReference type="NCBIfam" id="TIGR03083">
    <property type="entry name" value="maleylpyruvate isomerase family mycothiol-dependent enzyme"/>
    <property type="match status" value="1"/>
</dbReference>
<name>A0A4R1HS39_PSEEN</name>
<dbReference type="InterPro" id="IPR017517">
    <property type="entry name" value="Maleyloyr_isom"/>
</dbReference>
<protein>
    <submittedName>
        <fullName evidence="2">Uncharacterized protein (TIGR03086 family)</fullName>
    </submittedName>
</protein>
<dbReference type="Gene3D" id="1.20.120.450">
    <property type="entry name" value="dinb family like domain"/>
    <property type="match status" value="1"/>
</dbReference>
<dbReference type="SUPFAM" id="SSF109854">
    <property type="entry name" value="DinB/YfiT-like putative metalloenzymes"/>
    <property type="match status" value="1"/>
</dbReference>
<reference evidence="2 3" key="1">
    <citation type="submission" date="2019-03" db="EMBL/GenBank/DDBJ databases">
        <title>Sequencing the genomes of 1000 actinobacteria strains.</title>
        <authorList>
            <person name="Klenk H.-P."/>
        </authorList>
    </citation>
    <scope>NUCLEOTIDE SEQUENCE [LARGE SCALE GENOMIC DNA]</scope>
    <source>
        <strain evidence="2 3">DSM 44969</strain>
    </source>
</reference>